<name>A0AAE7B701_9BACT</name>
<keyword evidence="4" id="KW-1185">Reference proteome</keyword>
<dbReference type="AlphaFoldDB" id="A0AAE7B701"/>
<dbReference type="RefSeq" id="WP_128360312.1">
    <property type="nucleotide sequence ID" value="NZ_CP053840.1"/>
</dbReference>
<reference evidence="3 4" key="1">
    <citation type="submission" date="2020-05" db="EMBL/GenBank/DDBJ databases">
        <title>Complete genome sequencing of Campylobacter and Arcobacter type strains.</title>
        <authorList>
            <person name="Miller W.G."/>
            <person name="Yee E."/>
        </authorList>
    </citation>
    <scope>NUCLEOTIDE SEQUENCE [LARGE SCALE GENOMIC DNA]</scope>
    <source>
        <strain evidence="3 4">LMG 26156</strain>
    </source>
</reference>
<keyword evidence="2" id="KW-0812">Transmembrane</keyword>
<dbReference type="PROSITE" id="PS51257">
    <property type="entry name" value="PROKAR_LIPOPROTEIN"/>
    <property type="match status" value="1"/>
</dbReference>
<gene>
    <name evidence="3" type="ORF">AVENP_0967</name>
</gene>
<dbReference type="KEGG" id="avp:AVENP_0967"/>
<accession>A0AAE7B701</accession>
<protein>
    <recommendedName>
        <fullName evidence="5">Lipoprotein</fullName>
    </recommendedName>
</protein>
<evidence type="ECO:0000256" key="2">
    <source>
        <dbReference type="SAM" id="Phobius"/>
    </source>
</evidence>
<keyword evidence="2" id="KW-0472">Membrane</keyword>
<dbReference type="Proteomes" id="UP000503482">
    <property type="component" value="Chromosome"/>
</dbReference>
<keyword evidence="2" id="KW-1133">Transmembrane helix</keyword>
<evidence type="ECO:0000313" key="4">
    <source>
        <dbReference type="Proteomes" id="UP000503482"/>
    </source>
</evidence>
<proteinExistence type="predicted"/>
<feature type="transmembrane region" description="Helical" evidence="2">
    <location>
        <begin position="38"/>
        <end position="64"/>
    </location>
</feature>
<feature type="region of interest" description="Disordered" evidence="1">
    <location>
        <begin position="71"/>
        <end position="104"/>
    </location>
</feature>
<sequence>MLKKSISIITAITFFSGCAVKQEDSTTTKALKHTVNTPVYLVLGVGMIGTLAVQGAILAPAAAVNAIKPKSEENSETKVIEEKEKEKIESVETSDEDKAIKNMN</sequence>
<organism evidence="3 4">
    <name type="scientific">Arcobacter venerupis</name>
    <dbReference type="NCBI Taxonomy" id="1054033"/>
    <lineage>
        <taxon>Bacteria</taxon>
        <taxon>Pseudomonadati</taxon>
        <taxon>Campylobacterota</taxon>
        <taxon>Epsilonproteobacteria</taxon>
        <taxon>Campylobacterales</taxon>
        <taxon>Arcobacteraceae</taxon>
        <taxon>Arcobacter</taxon>
    </lineage>
</organism>
<evidence type="ECO:0000256" key="1">
    <source>
        <dbReference type="SAM" id="MobiDB-lite"/>
    </source>
</evidence>
<evidence type="ECO:0000313" key="3">
    <source>
        <dbReference type="EMBL" id="QKF66523.1"/>
    </source>
</evidence>
<evidence type="ECO:0008006" key="5">
    <source>
        <dbReference type="Google" id="ProtNLM"/>
    </source>
</evidence>
<dbReference type="EMBL" id="CP053840">
    <property type="protein sequence ID" value="QKF66523.1"/>
    <property type="molecule type" value="Genomic_DNA"/>
</dbReference>